<dbReference type="GO" id="GO:0005829">
    <property type="term" value="C:cytosol"/>
    <property type="evidence" value="ECO:0007669"/>
    <property type="project" value="TreeGrafter"/>
</dbReference>
<dbReference type="PANTHER" id="PTHR10534:SF2">
    <property type="entry name" value="PYRIDOXAL KINASE"/>
    <property type="match status" value="1"/>
</dbReference>
<dbReference type="SUPFAM" id="SSF53613">
    <property type="entry name" value="Ribokinase-like"/>
    <property type="match status" value="1"/>
</dbReference>
<name>A0A1E4TZ47_PACTA</name>
<evidence type="ECO:0000256" key="1">
    <source>
        <dbReference type="ARBA" id="ARBA00008805"/>
    </source>
</evidence>
<dbReference type="EC" id="2.7.1.35" evidence="2"/>
<dbReference type="Pfam" id="PF08543">
    <property type="entry name" value="Phos_pyr_kin"/>
    <property type="match status" value="1"/>
</dbReference>
<dbReference type="CDD" id="cd01173">
    <property type="entry name" value="pyridoxal_pyridoxamine_kinase"/>
    <property type="match status" value="1"/>
</dbReference>
<keyword evidence="5" id="KW-0418">Kinase</keyword>
<evidence type="ECO:0000256" key="5">
    <source>
        <dbReference type="ARBA" id="ARBA00022777"/>
    </source>
</evidence>
<dbReference type="OrthoDB" id="2104723at2759"/>
<comment type="similarity">
    <text evidence="1">Belongs to the pyridoxine kinase family.</text>
</comment>
<feature type="domain" description="Pyridoxamine kinase/Phosphomethylpyrimidine kinase" evidence="7">
    <location>
        <begin position="77"/>
        <end position="202"/>
    </location>
</feature>
<sequence length="294" mass="33145">MVDLREVSTKVLSIQSHTVHGYVGNRAVTFPLQYLNWDVDVLNTVNFSNHTGYGQVFGTETSAEQLLEIYKGLSVIGVEYDAVMSGYTPNKESLKAVGEICSDIKRKYSNAIWLLDPVMGDEGQLYVDESVVPVYKEILQSGKIDIITPNQFEAELIVGYEIVDKSTLRKALDDLHDKFNIDHVVISSFSSELSSKLKLREDDEPSKNVIYTIVSSKSKTQKEKTMYFKVPKLNSYFTGVGDLFSALLLDRVYKYTHQRQNSGKEAQAQILVDSVAEVLTVMSKVLRITQKMIF</sequence>
<evidence type="ECO:0000256" key="4">
    <source>
        <dbReference type="ARBA" id="ARBA00022741"/>
    </source>
</evidence>
<evidence type="ECO:0000256" key="2">
    <source>
        <dbReference type="ARBA" id="ARBA00012104"/>
    </source>
</evidence>
<evidence type="ECO:0000259" key="7">
    <source>
        <dbReference type="Pfam" id="PF08543"/>
    </source>
</evidence>
<dbReference type="STRING" id="669874.A0A1E4TZ47"/>
<gene>
    <name evidence="8" type="ORF">PACTADRAFT_48792</name>
</gene>
<evidence type="ECO:0000313" key="9">
    <source>
        <dbReference type="Proteomes" id="UP000094236"/>
    </source>
</evidence>
<dbReference type="GO" id="GO:0009443">
    <property type="term" value="P:pyridoxal 5'-phosphate salvage"/>
    <property type="evidence" value="ECO:0007669"/>
    <property type="project" value="InterPro"/>
</dbReference>
<dbReference type="EMBL" id="KV454012">
    <property type="protein sequence ID" value="ODV97016.1"/>
    <property type="molecule type" value="Genomic_DNA"/>
</dbReference>
<keyword evidence="6" id="KW-0067">ATP-binding</keyword>
<keyword evidence="9" id="KW-1185">Reference proteome</keyword>
<dbReference type="Proteomes" id="UP000094236">
    <property type="component" value="Unassembled WGS sequence"/>
</dbReference>
<dbReference type="GO" id="GO:0008478">
    <property type="term" value="F:pyridoxal kinase activity"/>
    <property type="evidence" value="ECO:0007669"/>
    <property type="project" value="UniProtKB-EC"/>
</dbReference>
<evidence type="ECO:0000256" key="3">
    <source>
        <dbReference type="ARBA" id="ARBA00022679"/>
    </source>
</evidence>
<dbReference type="PANTHER" id="PTHR10534">
    <property type="entry name" value="PYRIDOXAL KINASE"/>
    <property type="match status" value="1"/>
</dbReference>
<dbReference type="Gene3D" id="3.40.1190.20">
    <property type="match status" value="1"/>
</dbReference>
<dbReference type="InterPro" id="IPR029056">
    <property type="entry name" value="Ribokinase-like"/>
</dbReference>
<dbReference type="InterPro" id="IPR004625">
    <property type="entry name" value="PyrdxlKinase"/>
</dbReference>
<dbReference type="AlphaFoldDB" id="A0A1E4TZ47"/>
<protein>
    <recommendedName>
        <fullName evidence="2">pyridoxal kinase</fullName>
        <ecNumber evidence="2">2.7.1.35</ecNumber>
    </recommendedName>
</protein>
<dbReference type="NCBIfam" id="TIGR00687">
    <property type="entry name" value="pyridox_kin"/>
    <property type="match status" value="1"/>
</dbReference>
<feature type="non-terminal residue" evidence="8">
    <location>
        <position position="294"/>
    </location>
</feature>
<proteinExistence type="inferred from homology"/>
<accession>A0A1E4TZ47</accession>
<evidence type="ECO:0000313" key="8">
    <source>
        <dbReference type="EMBL" id="ODV97016.1"/>
    </source>
</evidence>
<keyword evidence="4" id="KW-0547">Nucleotide-binding</keyword>
<reference evidence="9" key="1">
    <citation type="submission" date="2016-05" db="EMBL/GenBank/DDBJ databases">
        <title>Comparative genomics of biotechnologically important yeasts.</title>
        <authorList>
            <consortium name="DOE Joint Genome Institute"/>
            <person name="Riley R."/>
            <person name="Haridas S."/>
            <person name="Wolfe K.H."/>
            <person name="Lopes M.R."/>
            <person name="Hittinger C.T."/>
            <person name="Goker M."/>
            <person name="Salamov A."/>
            <person name="Wisecaver J."/>
            <person name="Long T.M."/>
            <person name="Aerts A.L."/>
            <person name="Barry K."/>
            <person name="Choi C."/>
            <person name="Clum A."/>
            <person name="Coughlan A.Y."/>
            <person name="Deshpande S."/>
            <person name="Douglass A.P."/>
            <person name="Hanson S.J."/>
            <person name="Klenk H.-P."/>
            <person name="Labutti K."/>
            <person name="Lapidus A."/>
            <person name="Lindquist E."/>
            <person name="Lipzen A."/>
            <person name="Meier-Kolthoff J.P."/>
            <person name="Ohm R.A."/>
            <person name="Otillar R.P."/>
            <person name="Pangilinan J."/>
            <person name="Peng Y."/>
            <person name="Rokas A."/>
            <person name="Rosa C.A."/>
            <person name="Scheuner C."/>
            <person name="Sibirny A.A."/>
            <person name="Slot J.C."/>
            <person name="Stielow J.B."/>
            <person name="Sun H."/>
            <person name="Kurtzman C.P."/>
            <person name="Blackwell M."/>
            <person name="Grigoriev I.V."/>
            <person name="Jeffries T.W."/>
        </authorList>
    </citation>
    <scope>NUCLEOTIDE SEQUENCE [LARGE SCALE GENOMIC DNA]</scope>
    <source>
        <strain evidence="9">NRRL Y-2460</strain>
    </source>
</reference>
<keyword evidence="3" id="KW-0808">Transferase</keyword>
<evidence type="ECO:0000256" key="6">
    <source>
        <dbReference type="ARBA" id="ARBA00022840"/>
    </source>
</evidence>
<dbReference type="InterPro" id="IPR013749">
    <property type="entry name" value="PM/HMP-P_kinase-1"/>
</dbReference>
<organism evidence="8 9">
    <name type="scientific">Pachysolen tannophilus NRRL Y-2460</name>
    <dbReference type="NCBI Taxonomy" id="669874"/>
    <lineage>
        <taxon>Eukaryota</taxon>
        <taxon>Fungi</taxon>
        <taxon>Dikarya</taxon>
        <taxon>Ascomycota</taxon>
        <taxon>Saccharomycotina</taxon>
        <taxon>Pichiomycetes</taxon>
        <taxon>Pachysolenaceae</taxon>
        <taxon>Pachysolen</taxon>
    </lineage>
</organism>
<dbReference type="GO" id="GO:0005524">
    <property type="term" value="F:ATP binding"/>
    <property type="evidence" value="ECO:0007669"/>
    <property type="project" value="UniProtKB-KW"/>
</dbReference>